<proteinExistence type="predicted"/>
<gene>
    <name evidence="2" type="primary">rev</name>
</gene>
<feature type="region of interest" description="Disordered" evidence="1">
    <location>
        <begin position="121"/>
        <end position="147"/>
    </location>
</feature>
<accession>A4GW63</accession>
<feature type="compositionally biased region" description="Basic and acidic residues" evidence="1">
    <location>
        <begin position="137"/>
        <end position="147"/>
    </location>
</feature>
<reference evidence="2" key="1">
    <citation type="journal article" date="2007" name="J. Virol. Methods">
        <title>Expression of the gp150 maedi visna virus envelope precursor protein by mammalian expression vectors.</title>
        <authorList>
            <person name="Fraisier C."/>
            <person name="Arnarson H."/>
            <person name="Barbezange C."/>
            <person name="Andresdottir V."/>
            <person name="Carrozza M.L."/>
            <person name="De Andres D."/>
            <person name="Tolari F."/>
            <person name="Rosati S."/>
            <person name="Lujan L."/>
            <person name="Pepin M."/>
            <person name="Amorena B."/>
            <person name="Harkiss G."/>
            <person name="Blacklaws B."/>
            <person name="Suzan-Monti M."/>
        </authorList>
    </citation>
    <scope>NUCLEOTIDE SEQUENCE</scope>
    <source>
        <strain evidence="2">EV1</strain>
    </source>
</reference>
<organism evidence="2">
    <name type="scientific">Visna/maedi virus EV1</name>
    <dbReference type="NCBI Taxonomy" id="12750"/>
    <lineage>
        <taxon>Viruses</taxon>
        <taxon>Riboviria</taxon>
        <taxon>Pararnavirae</taxon>
        <taxon>Artverviricota</taxon>
        <taxon>Revtraviricetes</taxon>
        <taxon>Ortervirales</taxon>
        <taxon>Retroviridae</taxon>
        <taxon>Orthoretrovirinae</taxon>
        <taxon>Lentivirus</taxon>
        <taxon>Lentivirus ovivismae</taxon>
        <taxon>Visna-maedi virus</taxon>
    </lineage>
</organism>
<dbReference type="EMBL" id="EF445431">
    <property type="protein sequence ID" value="ABO32370.1"/>
    <property type="molecule type" value="Genomic_DNA"/>
</dbReference>
<protein>
    <submittedName>
        <fullName evidence="2">Rev protein</fullName>
    </submittedName>
</protein>
<name>A4GW63_9RETR</name>
<evidence type="ECO:0000256" key="1">
    <source>
        <dbReference type="SAM" id="MobiDB-lite"/>
    </source>
</evidence>
<feature type="region of interest" description="Disordered" evidence="1">
    <location>
        <begin position="44"/>
        <end position="72"/>
    </location>
</feature>
<feature type="region of interest" description="Disordered" evidence="1">
    <location>
        <begin position="1"/>
        <end position="23"/>
    </location>
</feature>
<sequence length="147" mass="16915">MASTKSKPSRATWADMEPPQEEKWGQVVQELVTRQQNEERQGLVTGLQADSTDQIYTGNSGDRRTCGPRGKTRRRKGWFKWLRRLKAREKNIPAHFYPDMESNVAGLEKLTLEEKLEEKPIYESTTSADGTAVAGRDWMDWRESAQK</sequence>
<evidence type="ECO:0000313" key="2">
    <source>
        <dbReference type="EMBL" id="ABO32370.1"/>
    </source>
</evidence>
<reference evidence="2" key="2">
    <citation type="submission" date="2007-02" db="EMBL/GenBank/DDBJ databases">
        <authorList>
            <person name="Barbezange C.S.C."/>
            <person name="Dalziel R."/>
            <person name="Blacklaws B."/>
        </authorList>
    </citation>
    <scope>NUCLEOTIDE SEQUENCE</scope>
    <source>
        <strain evidence="2">EV1</strain>
    </source>
</reference>
<feature type="compositionally biased region" description="Polar residues" evidence="1">
    <location>
        <begin position="48"/>
        <end position="60"/>
    </location>
</feature>